<dbReference type="PANTHER" id="PTHR21534:SF0">
    <property type="entry name" value="KATANIN-INTERACTING PROTEIN"/>
    <property type="match status" value="1"/>
</dbReference>
<feature type="compositionally biased region" description="Low complexity" evidence="1">
    <location>
        <begin position="1060"/>
        <end position="1069"/>
    </location>
</feature>
<feature type="compositionally biased region" description="Low complexity" evidence="1">
    <location>
        <begin position="335"/>
        <end position="363"/>
    </location>
</feature>
<evidence type="ECO:0000313" key="3">
    <source>
        <dbReference type="EMBL" id="KAK3267982.1"/>
    </source>
</evidence>
<organism evidence="3 4">
    <name type="scientific">Cymbomonas tetramitiformis</name>
    <dbReference type="NCBI Taxonomy" id="36881"/>
    <lineage>
        <taxon>Eukaryota</taxon>
        <taxon>Viridiplantae</taxon>
        <taxon>Chlorophyta</taxon>
        <taxon>Pyramimonadophyceae</taxon>
        <taxon>Pyramimonadales</taxon>
        <taxon>Pyramimonadaceae</taxon>
        <taxon>Cymbomonas</taxon>
    </lineage>
</organism>
<feature type="non-terminal residue" evidence="3">
    <location>
        <position position="1120"/>
    </location>
</feature>
<comment type="caution">
    <text evidence="3">The sequence shown here is derived from an EMBL/GenBank/DDBJ whole genome shotgun (WGS) entry which is preliminary data.</text>
</comment>
<evidence type="ECO:0000259" key="2">
    <source>
        <dbReference type="Pfam" id="PF14652"/>
    </source>
</evidence>
<name>A0AAE0FXV0_9CHLO</name>
<feature type="region of interest" description="Disordered" evidence="1">
    <location>
        <begin position="857"/>
        <end position="1036"/>
    </location>
</feature>
<evidence type="ECO:0000256" key="1">
    <source>
        <dbReference type="SAM" id="MobiDB-lite"/>
    </source>
</evidence>
<feature type="compositionally biased region" description="Basic and acidic residues" evidence="1">
    <location>
        <begin position="72"/>
        <end position="85"/>
    </location>
</feature>
<dbReference type="Pfam" id="PF14652">
    <property type="entry name" value="DUF4457"/>
    <property type="match status" value="1"/>
</dbReference>
<feature type="compositionally biased region" description="Low complexity" evidence="1">
    <location>
        <begin position="966"/>
        <end position="980"/>
    </location>
</feature>
<feature type="region of interest" description="Disordered" evidence="1">
    <location>
        <begin position="1057"/>
        <end position="1077"/>
    </location>
</feature>
<feature type="compositionally biased region" description="Basic and acidic residues" evidence="1">
    <location>
        <begin position="1111"/>
        <end position="1120"/>
    </location>
</feature>
<protein>
    <recommendedName>
        <fullName evidence="2">KATNIP domain-containing protein</fullName>
    </recommendedName>
</protein>
<feature type="region of interest" description="Disordered" evidence="1">
    <location>
        <begin position="32"/>
        <end position="92"/>
    </location>
</feature>
<feature type="compositionally biased region" description="Low complexity" evidence="1">
    <location>
        <begin position="558"/>
        <end position="579"/>
    </location>
</feature>
<dbReference type="Proteomes" id="UP001190700">
    <property type="component" value="Unassembled WGS sequence"/>
</dbReference>
<proteinExistence type="predicted"/>
<feature type="domain" description="KATNIP" evidence="2">
    <location>
        <begin position="582"/>
        <end position="719"/>
    </location>
</feature>
<dbReference type="EMBL" id="LGRX02012080">
    <property type="protein sequence ID" value="KAK3267982.1"/>
    <property type="molecule type" value="Genomic_DNA"/>
</dbReference>
<feature type="region of interest" description="Disordered" evidence="1">
    <location>
        <begin position="542"/>
        <end position="579"/>
    </location>
</feature>
<feature type="region of interest" description="Disordered" evidence="1">
    <location>
        <begin position="1098"/>
        <end position="1120"/>
    </location>
</feature>
<reference evidence="3 4" key="1">
    <citation type="journal article" date="2015" name="Genome Biol. Evol.">
        <title>Comparative Genomics of a Bacterivorous Green Alga Reveals Evolutionary Causalities and Consequences of Phago-Mixotrophic Mode of Nutrition.</title>
        <authorList>
            <person name="Burns J.A."/>
            <person name="Paasch A."/>
            <person name="Narechania A."/>
            <person name="Kim E."/>
        </authorList>
    </citation>
    <scope>NUCLEOTIDE SEQUENCE [LARGE SCALE GENOMIC DNA]</scope>
    <source>
        <strain evidence="3 4">PLY_AMNH</strain>
    </source>
</reference>
<dbReference type="AlphaFoldDB" id="A0AAE0FXV0"/>
<dbReference type="InterPro" id="IPR026704">
    <property type="entry name" value="KATNIP"/>
</dbReference>
<evidence type="ECO:0000313" key="4">
    <source>
        <dbReference type="Proteomes" id="UP001190700"/>
    </source>
</evidence>
<sequence length="1120" mass="119527">MNFDGKIFSSTICGWMMEATLMNASNVGRSRLQHEDNSRVQTHSAPRRAADAVGISQHQREQGFNTLLSGANEDRVKDQRRRENLGRAGSGRRRNWQLDGEVYIKTAEGGRVYVGGEGPDVPSEGVNVCASELGVSEPVSGDSRLANAVMDQSLDYADLDELGCTDEELGCDRLMSAETPGDSGFHHDLDNLNTLGISGAETVAAQLAAYNEAAQHESEDDLEYTYEEEQFEEYGEEDEELDMRASQAMETRDSRASAAQGGGEMALSKHDLDVLRDSMRELKIASPSKPSGVAREDDADSVDSVESVEDGTDSPELSRAPSRECKEFNSDAMHSSRPSSRAGGASGLRASGGMSSRGAAPRAVRPLSAQRKAPTPAQAMPAVPVAELQSVLQAVARENSLATTSKRVVGAQEDLEVPKTSRGSRMPAVVGMPLDQQFTAEEGSALHDAMASATVRQHVASIEQRRSKVGQAALGRQPAGSTEEVSEEDEILGLLSGRLQELDKQKQKYLLRVIDKLERAQEAGLNVSHMFASLDIPGLGADEGSPGAGGSDWSLQTASPAKQSPAPAAESSEAAAPAKEPSGAVVYTLRLLSSWGGLRSVGLTEVDFYDRHNKRILLAPGSVTLRGGAPEGQASAAIVRRLVDLKAQTTNDRNMWVGQLPQQPAGSPLELRFCMPAGVGTVSTLQIWNYNKSINESAKGVREMQVYLDSELVWQGIVARGTGNTTADFSTSVRLSDDAPVSSHPSSISPSRTGSTVNSGDGDARASIDSVAESTADSEVDKAGPRDSLQLARRRTLGTPGAAPGPGSSRRSTDGGRGVPGRRVQTPFAPAGFDEGLQDSMADSPIWLQGKGAGNAAHIPARDLPGVDIPLSSRTRTSRVKFVEGPAAAKMAEQEEGVEPGRGSPTRAPRKGRRASGYDPEDSLTSRGSKEEPLRAPTRDWDAAAPMRSKEVREENRPPTRDRDAAAALRNQLQQQQSAPPKRRSTRRRLMGGGMDAVDEASTRVSRAESRAESEVPGEPALAEDSSERRRRRNTLQESFDSLAHFQLTNLGRIQSNSLAESAGSTSAPPAAPEKVPLYPPPANLVVLPGFALPPTQRSSMTGCPRLGFHPSDHERVSTP</sequence>
<feature type="compositionally biased region" description="Low complexity" evidence="1">
    <location>
        <begin position="800"/>
        <end position="810"/>
    </location>
</feature>
<accession>A0AAE0FXV0</accession>
<feature type="compositionally biased region" description="Basic and acidic residues" evidence="1">
    <location>
        <begin position="928"/>
        <end position="965"/>
    </location>
</feature>
<feature type="region of interest" description="Disordered" evidence="1">
    <location>
        <begin position="247"/>
        <end position="267"/>
    </location>
</feature>
<keyword evidence="4" id="KW-1185">Reference proteome</keyword>
<feature type="region of interest" description="Disordered" evidence="1">
    <location>
        <begin position="284"/>
        <end position="381"/>
    </location>
</feature>
<feature type="compositionally biased region" description="Low complexity" evidence="1">
    <location>
        <begin position="740"/>
        <end position="755"/>
    </location>
</feature>
<feature type="compositionally biased region" description="Basic residues" evidence="1">
    <location>
        <begin position="981"/>
        <end position="990"/>
    </location>
</feature>
<feature type="compositionally biased region" description="Acidic residues" evidence="1">
    <location>
        <begin position="297"/>
        <end position="313"/>
    </location>
</feature>
<dbReference type="PANTHER" id="PTHR21534">
    <property type="entry name" value="KATANIN-INTERACTING PROTEIN"/>
    <property type="match status" value="1"/>
</dbReference>
<feature type="region of interest" description="Disordered" evidence="1">
    <location>
        <begin position="735"/>
        <end position="837"/>
    </location>
</feature>
<dbReference type="InterPro" id="IPR027859">
    <property type="entry name" value="KATNIP_dom"/>
</dbReference>
<gene>
    <name evidence="3" type="ORF">CYMTET_23489</name>
</gene>